<organism evidence="1 2">
    <name type="scientific">Kitasatospora viridis</name>
    <dbReference type="NCBI Taxonomy" id="281105"/>
    <lineage>
        <taxon>Bacteria</taxon>
        <taxon>Bacillati</taxon>
        <taxon>Actinomycetota</taxon>
        <taxon>Actinomycetes</taxon>
        <taxon>Kitasatosporales</taxon>
        <taxon>Streptomycetaceae</taxon>
        <taxon>Kitasatospora</taxon>
    </lineage>
</organism>
<accession>A0A561UJ23</accession>
<gene>
    <name evidence="1" type="ORF">FHX73_113214</name>
</gene>
<evidence type="ECO:0000313" key="2">
    <source>
        <dbReference type="Proteomes" id="UP000317940"/>
    </source>
</evidence>
<keyword evidence="2" id="KW-1185">Reference proteome</keyword>
<proteinExistence type="predicted"/>
<reference evidence="1 2" key="1">
    <citation type="submission" date="2019-06" db="EMBL/GenBank/DDBJ databases">
        <title>Sequencing the genomes of 1000 actinobacteria strains.</title>
        <authorList>
            <person name="Klenk H.-P."/>
        </authorList>
    </citation>
    <scope>NUCLEOTIDE SEQUENCE [LARGE SCALE GENOMIC DNA]</scope>
    <source>
        <strain evidence="1 2">DSM 44826</strain>
    </source>
</reference>
<comment type="caution">
    <text evidence="1">The sequence shown here is derived from an EMBL/GenBank/DDBJ whole genome shotgun (WGS) entry which is preliminary data.</text>
</comment>
<dbReference type="EMBL" id="VIWT01000001">
    <property type="protein sequence ID" value="TWF99371.1"/>
    <property type="molecule type" value="Genomic_DNA"/>
</dbReference>
<dbReference type="RefSeq" id="WP_145905648.1">
    <property type="nucleotide sequence ID" value="NZ_BAAAMZ010000015.1"/>
</dbReference>
<sequence length="135" mass="14012">MDSEEIMLKVRITVAERALLRRLAQGHRSDLSEVVADGLLDILPTLHGPARSYLLLAALAEPAPCALTVWLPGPLADLLVPAAATVAGATGVRLGSGSAMLGAALRLWLDQDPQLLAAHLDLMHAGRSSAALVAA</sequence>
<protein>
    <submittedName>
        <fullName evidence="1">Uncharacterized protein</fullName>
    </submittedName>
</protein>
<name>A0A561UJ23_9ACTN</name>
<dbReference type="Proteomes" id="UP000317940">
    <property type="component" value="Unassembled WGS sequence"/>
</dbReference>
<dbReference type="AlphaFoldDB" id="A0A561UJ23"/>
<dbReference type="OrthoDB" id="3869138at2"/>
<evidence type="ECO:0000313" key="1">
    <source>
        <dbReference type="EMBL" id="TWF99371.1"/>
    </source>
</evidence>